<organism evidence="1">
    <name type="scientific">marine sediment metagenome</name>
    <dbReference type="NCBI Taxonomy" id="412755"/>
    <lineage>
        <taxon>unclassified sequences</taxon>
        <taxon>metagenomes</taxon>
        <taxon>ecological metagenomes</taxon>
    </lineage>
</organism>
<dbReference type="InterPro" id="IPR011032">
    <property type="entry name" value="GroES-like_sf"/>
</dbReference>
<evidence type="ECO:0000313" key="1">
    <source>
        <dbReference type="EMBL" id="KKL73211.1"/>
    </source>
</evidence>
<dbReference type="Gene3D" id="3.90.180.10">
    <property type="entry name" value="Medium-chain alcohol dehydrogenases, catalytic domain"/>
    <property type="match status" value="1"/>
</dbReference>
<sequence>MGKALILVEPGKVDFEEYEELELRTREVRVRTLFSGISHGTEMSWYKGTNPHLSKAWDEDLQIYRFTRGQQGHSVRIPGYEEVGKVIEAG</sequence>
<comment type="caution">
    <text evidence="1">The sequence shown here is derived from an EMBL/GenBank/DDBJ whole genome shotgun (WGS) entry which is preliminary data.</text>
</comment>
<feature type="non-terminal residue" evidence="1">
    <location>
        <position position="90"/>
    </location>
</feature>
<name>A0A0F9F410_9ZZZZ</name>
<accession>A0A0F9F410</accession>
<dbReference type="AlphaFoldDB" id="A0A0F9F410"/>
<proteinExistence type="predicted"/>
<protein>
    <submittedName>
        <fullName evidence="1">Uncharacterized protein</fullName>
    </submittedName>
</protein>
<dbReference type="EMBL" id="LAZR01025031">
    <property type="protein sequence ID" value="KKL73211.1"/>
    <property type="molecule type" value="Genomic_DNA"/>
</dbReference>
<gene>
    <name evidence="1" type="ORF">LCGC14_2077210</name>
</gene>
<dbReference type="SUPFAM" id="SSF50129">
    <property type="entry name" value="GroES-like"/>
    <property type="match status" value="1"/>
</dbReference>
<reference evidence="1" key="1">
    <citation type="journal article" date="2015" name="Nature">
        <title>Complex archaea that bridge the gap between prokaryotes and eukaryotes.</title>
        <authorList>
            <person name="Spang A."/>
            <person name="Saw J.H."/>
            <person name="Jorgensen S.L."/>
            <person name="Zaremba-Niedzwiedzka K."/>
            <person name="Martijn J."/>
            <person name="Lind A.E."/>
            <person name="van Eijk R."/>
            <person name="Schleper C."/>
            <person name="Guy L."/>
            <person name="Ettema T.J."/>
        </authorList>
    </citation>
    <scope>NUCLEOTIDE SEQUENCE</scope>
</reference>